<protein>
    <submittedName>
        <fullName evidence="2">Uncharacterized protein</fullName>
    </submittedName>
</protein>
<feature type="transmembrane region" description="Helical" evidence="1">
    <location>
        <begin position="41"/>
        <end position="62"/>
    </location>
</feature>
<comment type="caution">
    <text evidence="2">The sequence shown here is derived from an EMBL/GenBank/DDBJ whole genome shotgun (WGS) entry which is preliminary data.</text>
</comment>
<keyword evidence="1" id="KW-0472">Membrane</keyword>
<accession>A0ABV7ZCB0</accession>
<evidence type="ECO:0000256" key="1">
    <source>
        <dbReference type="SAM" id="Phobius"/>
    </source>
</evidence>
<feature type="transmembrane region" description="Helical" evidence="1">
    <location>
        <begin position="6"/>
        <end position="29"/>
    </location>
</feature>
<keyword evidence="3" id="KW-1185">Reference proteome</keyword>
<name>A0ABV7ZCB0_9DEIO</name>
<dbReference type="EMBL" id="JBHRZG010000024">
    <property type="protein sequence ID" value="MFC3834679.1"/>
    <property type="molecule type" value="Genomic_DNA"/>
</dbReference>
<gene>
    <name evidence="2" type="ORF">ACFOSB_17620</name>
</gene>
<evidence type="ECO:0000313" key="3">
    <source>
        <dbReference type="Proteomes" id="UP001595803"/>
    </source>
</evidence>
<sequence>MALINVGMLLLVAVLVGWIPVLGPLLIGWLAGRAAPGARGVLYVLPALAAQTLGLLAVRWLAQTVNSSGLEGGLWTAVAWFGSPLSAAVGRPLGELISASTVAGFVAVYTLPVLPGLLLGSVTAGTRRRL</sequence>
<keyword evidence="1" id="KW-1133">Transmembrane helix</keyword>
<reference evidence="3" key="1">
    <citation type="journal article" date="2019" name="Int. J. Syst. Evol. Microbiol.">
        <title>The Global Catalogue of Microorganisms (GCM) 10K type strain sequencing project: providing services to taxonomists for standard genome sequencing and annotation.</title>
        <authorList>
            <consortium name="The Broad Institute Genomics Platform"/>
            <consortium name="The Broad Institute Genome Sequencing Center for Infectious Disease"/>
            <person name="Wu L."/>
            <person name="Ma J."/>
        </authorList>
    </citation>
    <scope>NUCLEOTIDE SEQUENCE [LARGE SCALE GENOMIC DNA]</scope>
    <source>
        <strain evidence="3">CCTCC AB 2017081</strain>
    </source>
</reference>
<proteinExistence type="predicted"/>
<dbReference type="Proteomes" id="UP001595803">
    <property type="component" value="Unassembled WGS sequence"/>
</dbReference>
<organism evidence="2 3">
    <name type="scientific">Deinococcus rufus</name>
    <dbReference type="NCBI Taxonomy" id="2136097"/>
    <lineage>
        <taxon>Bacteria</taxon>
        <taxon>Thermotogati</taxon>
        <taxon>Deinococcota</taxon>
        <taxon>Deinococci</taxon>
        <taxon>Deinococcales</taxon>
        <taxon>Deinococcaceae</taxon>
        <taxon>Deinococcus</taxon>
    </lineage>
</organism>
<evidence type="ECO:0000313" key="2">
    <source>
        <dbReference type="EMBL" id="MFC3834679.1"/>
    </source>
</evidence>
<keyword evidence="1" id="KW-0812">Transmembrane</keyword>
<dbReference type="RefSeq" id="WP_322472319.1">
    <property type="nucleotide sequence ID" value="NZ_JBHRZG010000024.1"/>
</dbReference>
<feature type="transmembrane region" description="Helical" evidence="1">
    <location>
        <begin position="96"/>
        <end position="120"/>
    </location>
</feature>